<dbReference type="Proteomes" id="UP001055439">
    <property type="component" value="Chromosome 5"/>
</dbReference>
<dbReference type="EMBL" id="CP097507">
    <property type="protein sequence ID" value="URE00241.1"/>
    <property type="molecule type" value="Genomic_DNA"/>
</dbReference>
<name>A0A9E7FNY0_9LILI</name>
<dbReference type="AlphaFoldDB" id="A0A9E7FNY0"/>
<protein>
    <submittedName>
        <fullName evidence="1">Uncharacterized protein</fullName>
    </submittedName>
</protein>
<evidence type="ECO:0000313" key="3">
    <source>
        <dbReference type="Proteomes" id="UP001055439"/>
    </source>
</evidence>
<reference evidence="1" key="1">
    <citation type="submission" date="2022-05" db="EMBL/GenBank/DDBJ databases">
        <title>The Musa troglodytarum L. genome provides insights into the mechanism of non-climacteric behaviour and enrichment of carotenoids.</title>
        <authorList>
            <person name="Wang J."/>
        </authorList>
    </citation>
    <scope>NUCLEOTIDE SEQUENCE</scope>
    <source>
        <tissue evidence="1">Leaf</tissue>
    </source>
</reference>
<proteinExistence type="predicted"/>
<organism evidence="1 3">
    <name type="scientific">Musa troglodytarum</name>
    <name type="common">fe'i banana</name>
    <dbReference type="NCBI Taxonomy" id="320322"/>
    <lineage>
        <taxon>Eukaryota</taxon>
        <taxon>Viridiplantae</taxon>
        <taxon>Streptophyta</taxon>
        <taxon>Embryophyta</taxon>
        <taxon>Tracheophyta</taxon>
        <taxon>Spermatophyta</taxon>
        <taxon>Magnoliopsida</taxon>
        <taxon>Liliopsida</taxon>
        <taxon>Zingiberales</taxon>
        <taxon>Musaceae</taxon>
        <taxon>Musa</taxon>
    </lineage>
</organism>
<evidence type="ECO:0000313" key="1">
    <source>
        <dbReference type="EMBL" id="URE00241.1"/>
    </source>
</evidence>
<dbReference type="OrthoDB" id="2668416at2759"/>
<keyword evidence="3" id="KW-1185">Reference proteome</keyword>
<evidence type="ECO:0000313" key="2">
    <source>
        <dbReference type="EMBL" id="URE07029.1"/>
    </source>
</evidence>
<dbReference type="EMBL" id="CP097507">
    <property type="protein sequence ID" value="URE07029.1"/>
    <property type="molecule type" value="Genomic_DNA"/>
</dbReference>
<gene>
    <name evidence="1" type="ORF">MUK42_19271</name>
    <name evidence="2" type="ORF">MUK42_37091</name>
</gene>
<sequence length="205" mass="22356">MPPPATLGRCPHPDPTDLLYILPLLLARPKGSSLRTCSSPSLPSSNSISLVSSDPFWTLSVGFAELPCRVLGGRAVIMGPVRGLKKRKRAGKNAAARVTAAAPGSGDWWDDFSRRIAGSSLSSILFLFALVRYFFFHLVESATPSGQVCVVIVRLRSMGIMYVGLLDWVSPVLSDTYPKNRESLNRSSRYQGRLSTTYAHWSGLT</sequence>
<accession>A0A9E7FNY0</accession>